<feature type="domain" description="PAC" evidence="2">
    <location>
        <begin position="225"/>
        <end position="277"/>
    </location>
</feature>
<comment type="caution">
    <text evidence="5">The sequence shown here is derived from an EMBL/GenBank/DDBJ whole genome shotgun (WGS) entry which is preliminary data.</text>
</comment>
<evidence type="ECO:0000259" key="3">
    <source>
        <dbReference type="PROSITE" id="PS50883"/>
    </source>
</evidence>
<dbReference type="InterPro" id="IPR000014">
    <property type="entry name" value="PAS"/>
</dbReference>
<gene>
    <name evidence="5" type="ORF">HMPREF9372_2452</name>
</gene>
<protein>
    <submittedName>
        <fullName evidence="5">Diguanylate cyclase/phosphodiesterase with PAS/PAC sensor(S)</fullName>
    </submittedName>
</protein>
<dbReference type="Gene3D" id="3.30.70.270">
    <property type="match status" value="1"/>
</dbReference>
<dbReference type="EMBL" id="AFPZ01000072">
    <property type="protein sequence ID" value="EGQ24654.1"/>
    <property type="molecule type" value="Genomic_DNA"/>
</dbReference>
<dbReference type="SMART" id="SM00086">
    <property type="entry name" value="PAC"/>
    <property type="match status" value="3"/>
</dbReference>
<dbReference type="SMART" id="SM00052">
    <property type="entry name" value="EAL"/>
    <property type="match status" value="1"/>
</dbReference>
<dbReference type="FunFam" id="3.30.70.270:FF:000001">
    <property type="entry name" value="Diguanylate cyclase domain protein"/>
    <property type="match status" value="1"/>
</dbReference>
<feature type="domain" description="EAL" evidence="3">
    <location>
        <begin position="571"/>
        <end position="821"/>
    </location>
</feature>
<dbReference type="PANTHER" id="PTHR44757:SF2">
    <property type="entry name" value="BIOFILM ARCHITECTURE MAINTENANCE PROTEIN MBAA"/>
    <property type="match status" value="1"/>
</dbReference>
<dbReference type="SMART" id="SM00091">
    <property type="entry name" value="PAS"/>
    <property type="match status" value="2"/>
</dbReference>
<feature type="domain" description="PAC" evidence="2">
    <location>
        <begin position="97"/>
        <end position="149"/>
    </location>
</feature>
<dbReference type="PROSITE" id="PS50883">
    <property type="entry name" value="EAL"/>
    <property type="match status" value="1"/>
</dbReference>
<reference evidence="5 6" key="1">
    <citation type="submission" date="2011-04" db="EMBL/GenBank/DDBJ databases">
        <authorList>
            <person name="Muzny D."/>
            <person name="Qin X."/>
            <person name="Deng J."/>
            <person name="Jiang H."/>
            <person name="Liu Y."/>
            <person name="Qu J."/>
            <person name="Song X.-Z."/>
            <person name="Zhang L."/>
            <person name="Thornton R."/>
            <person name="Coyle M."/>
            <person name="Francisco L."/>
            <person name="Jackson L."/>
            <person name="Javaid M."/>
            <person name="Korchina V."/>
            <person name="Kovar C."/>
            <person name="Mata R."/>
            <person name="Mathew T."/>
            <person name="Ngo R."/>
            <person name="Nguyen L."/>
            <person name="Nguyen N."/>
            <person name="Okwuonu G."/>
            <person name="Ongeri F."/>
            <person name="Pham C."/>
            <person name="Simmons D."/>
            <person name="Wilczek-Boney K."/>
            <person name="Hale W."/>
            <person name="Jakkamsetti A."/>
            <person name="Pham P."/>
            <person name="Ruth R."/>
            <person name="San Lucas F."/>
            <person name="Warren J."/>
            <person name="Zhang J."/>
            <person name="Zhao Z."/>
            <person name="Zhou C."/>
            <person name="Zhu D."/>
            <person name="Lee S."/>
            <person name="Bess C."/>
            <person name="Blankenburg K."/>
            <person name="Forbes L."/>
            <person name="Fu Q."/>
            <person name="Gubbala S."/>
            <person name="Hirani K."/>
            <person name="Jayaseelan J.C."/>
            <person name="Lara F."/>
            <person name="Munidasa M."/>
            <person name="Palculict T."/>
            <person name="Patil S."/>
            <person name="Pu L.-L."/>
            <person name="Saada N."/>
            <person name="Tang L."/>
            <person name="Weissenberger G."/>
            <person name="Zhu Y."/>
            <person name="Hemphill L."/>
            <person name="Shang Y."/>
            <person name="Youmans B."/>
            <person name="Ayvaz T."/>
            <person name="Ross M."/>
            <person name="Santibanez J."/>
            <person name="Aqrawi P."/>
            <person name="Gross S."/>
            <person name="Joshi V."/>
            <person name="Fowler G."/>
            <person name="Nazareth L."/>
            <person name="Reid J."/>
            <person name="Worley K."/>
            <person name="Petrosino J."/>
            <person name="Highlander S."/>
            <person name="Gibbs R."/>
        </authorList>
    </citation>
    <scope>NUCLEOTIDE SEQUENCE [LARGE SCALE GENOMIC DNA]</scope>
    <source>
        <strain evidence="5 6">2681</strain>
    </source>
</reference>
<proteinExistence type="predicted"/>
<sequence length="822" mass="93943">MYGSYFATGVLREEVSMMPLRTPTFNPSLTTLFEETFCVSLIDLNGRLTYVNQNFCKLTGYSEEELIGNTWELLNRGLTIENSILIFEKHFMTHKVYQESVRIFSKDGRKYWLDTTVVPIYDVDGHLTHYLSLDIDVTGPELVSREFAKARTDLQNFKYALDESAVVAITNPQGMITYVNDRFCELSKYSRDELIGKTHRVVNSGTHPKSFFEEMWNTIQQGKVWRGDIQNLSKDGEFYWVNTTIIPFVGADGKPFQYISIRQDVTSHKAAEKSLELALKNDFTTTVKNLQNAIFKYSLDKYEQIHFTLLEGKITEKLGMTKDTLNAFLYEKSLNLTSIKRHLQEGLHGLSSQFEIEYKSYTFLVYLSPIFEEDEVAEVVGTAIDITDRKEAERLVKHMAFHDHLTDLPNRRLLKQTVENAIEDRAKSKEPFALLYIDLDRFKNINDSMGHYVGDQLLKSVGERLGLLVRQNDLVARLSGDEFIVLCKSTNKNGVRLVAKRIVEEISKSFLINNLVVFIAPSIGISLFPEDGEDYDTLMRNADSAMYLAKQSGKGTYQFFTEELYNDLIERTLLEMELRQALKKDELSLHYQPQLDFTTGKIKGVEALLRWNHSSRGMISPGQFIPIAEETGLILPIGLWVLETACKQAKEWQDLGYPPLRMSVNVSLRQFKSHTFVSDVKETLRTTGLQPNYLNIEITESMTSDVNNCQKVLQELREIGIKASIDDFGTGYSSLSYLSKFPITHLKIDQSFVRELTDNSVIVKAIIDLAKNLHLQVIAEGVETIEQAEFLKTLNCDEAQGFLYSRPVPSEEIAKLLEDNIL</sequence>
<dbReference type="FunFam" id="3.20.20.450:FF:000001">
    <property type="entry name" value="Cyclic di-GMP phosphodiesterase yahA"/>
    <property type="match status" value="1"/>
</dbReference>
<dbReference type="Pfam" id="PF13426">
    <property type="entry name" value="PAS_9"/>
    <property type="match status" value="2"/>
</dbReference>
<dbReference type="STRING" id="759851.SAMN04244570_0063"/>
<dbReference type="InterPro" id="IPR000700">
    <property type="entry name" value="PAS-assoc_C"/>
</dbReference>
<dbReference type="InterPro" id="IPR001633">
    <property type="entry name" value="EAL_dom"/>
</dbReference>
<dbReference type="SUPFAM" id="SSF141868">
    <property type="entry name" value="EAL domain-like"/>
    <property type="match status" value="1"/>
</dbReference>
<evidence type="ECO:0000259" key="4">
    <source>
        <dbReference type="PROSITE" id="PS50887"/>
    </source>
</evidence>
<dbReference type="CDD" id="cd01948">
    <property type="entry name" value="EAL"/>
    <property type="match status" value="1"/>
</dbReference>
<dbReference type="Pfam" id="PF00563">
    <property type="entry name" value="EAL"/>
    <property type="match status" value="1"/>
</dbReference>
<dbReference type="PROSITE" id="PS50113">
    <property type="entry name" value="PAC"/>
    <property type="match status" value="2"/>
</dbReference>
<dbReference type="InterPro" id="IPR012226">
    <property type="entry name" value="Diguanyl_cyclase/Pdiesterase"/>
</dbReference>
<evidence type="ECO:0000259" key="2">
    <source>
        <dbReference type="PROSITE" id="PS50113"/>
    </source>
</evidence>
<dbReference type="SUPFAM" id="SSF55073">
    <property type="entry name" value="Nucleotide cyclase"/>
    <property type="match status" value="1"/>
</dbReference>
<dbReference type="InterPro" id="IPR043128">
    <property type="entry name" value="Rev_trsase/Diguanyl_cyclase"/>
</dbReference>
<dbReference type="InterPro" id="IPR000160">
    <property type="entry name" value="GGDEF_dom"/>
</dbReference>
<dbReference type="AlphaFoldDB" id="F9DUH1"/>
<dbReference type="NCBIfam" id="TIGR00229">
    <property type="entry name" value="sensory_box"/>
    <property type="match status" value="2"/>
</dbReference>
<organism evidence="5 6">
    <name type="scientific">Sporosarcina newyorkensis 2681</name>
    <dbReference type="NCBI Taxonomy" id="1027292"/>
    <lineage>
        <taxon>Bacteria</taxon>
        <taxon>Bacillati</taxon>
        <taxon>Bacillota</taxon>
        <taxon>Bacilli</taxon>
        <taxon>Bacillales</taxon>
        <taxon>Caryophanaceae</taxon>
        <taxon>Sporosarcina</taxon>
    </lineage>
</organism>
<evidence type="ECO:0000313" key="5">
    <source>
        <dbReference type="EMBL" id="EGQ24654.1"/>
    </source>
</evidence>
<dbReference type="SUPFAM" id="SSF55785">
    <property type="entry name" value="PYP-like sensor domain (PAS domain)"/>
    <property type="match status" value="3"/>
</dbReference>
<feature type="domain" description="GGDEF" evidence="4">
    <location>
        <begin position="430"/>
        <end position="562"/>
    </location>
</feature>
<dbReference type="InterPro" id="IPR035919">
    <property type="entry name" value="EAL_sf"/>
</dbReference>
<feature type="domain" description="PAS" evidence="1">
    <location>
        <begin position="39"/>
        <end position="75"/>
    </location>
</feature>
<dbReference type="eggNOG" id="COG5001">
    <property type="taxonomic scope" value="Bacteria"/>
</dbReference>
<dbReference type="PANTHER" id="PTHR44757">
    <property type="entry name" value="DIGUANYLATE CYCLASE DGCP"/>
    <property type="match status" value="1"/>
</dbReference>
<dbReference type="InterPro" id="IPR001610">
    <property type="entry name" value="PAC"/>
</dbReference>
<dbReference type="CDD" id="cd01949">
    <property type="entry name" value="GGDEF"/>
    <property type="match status" value="1"/>
</dbReference>
<dbReference type="PROSITE" id="PS50887">
    <property type="entry name" value="GGDEF"/>
    <property type="match status" value="1"/>
</dbReference>
<evidence type="ECO:0000259" key="1">
    <source>
        <dbReference type="PROSITE" id="PS50112"/>
    </source>
</evidence>
<dbReference type="Proteomes" id="UP000005316">
    <property type="component" value="Unassembled WGS sequence"/>
</dbReference>
<dbReference type="CDD" id="cd00130">
    <property type="entry name" value="PAS"/>
    <property type="match status" value="2"/>
</dbReference>
<dbReference type="Gene3D" id="3.30.450.20">
    <property type="entry name" value="PAS domain"/>
    <property type="match status" value="3"/>
</dbReference>
<dbReference type="InterPro" id="IPR029787">
    <property type="entry name" value="Nucleotide_cyclase"/>
</dbReference>
<dbReference type="PIRSF" id="PIRSF005925">
    <property type="entry name" value="Dos"/>
    <property type="match status" value="1"/>
</dbReference>
<dbReference type="SMART" id="SM00267">
    <property type="entry name" value="GGDEF"/>
    <property type="match status" value="1"/>
</dbReference>
<dbReference type="Gene3D" id="3.20.20.450">
    <property type="entry name" value="EAL domain"/>
    <property type="match status" value="1"/>
</dbReference>
<dbReference type="HOGENOM" id="CLU_000445_70_50_9"/>
<dbReference type="PROSITE" id="PS50112">
    <property type="entry name" value="PAS"/>
    <property type="match status" value="2"/>
</dbReference>
<dbReference type="NCBIfam" id="TIGR00254">
    <property type="entry name" value="GGDEF"/>
    <property type="match status" value="1"/>
</dbReference>
<dbReference type="Pfam" id="PF00990">
    <property type="entry name" value="GGDEF"/>
    <property type="match status" value="1"/>
</dbReference>
<name>F9DUH1_9BACL</name>
<feature type="domain" description="PAS" evidence="1">
    <location>
        <begin position="153"/>
        <end position="210"/>
    </location>
</feature>
<dbReference type="InterPro" id="IPR052155">
    <property type="entry name" value="Biofilm_reg_signaling"/>
</dbReference>
<dbReference type="InterPro" id="IPR035965">
    <property type="entry name" value="PAS-like_dom_sf"/>
</dbReference>
<dbReference type="OrthoDB" id="2624050at2"/>
<accession>F9DUH1</accession>
<evidence type="ECO:0000313" key="6">
    <source>
        <dbReference type="Proteomes" id="UP000005316"/>
    </source>
</evidence>